<organism evidence="1 2">
    <name type="scientific">Phascolomyces articulosus</name>
    <dbReference type="NCBI Taxonomy" id="60185"/>
    <lineage>
        <taxon>Eukaryota</taxon>
        <taxon>Fungi</taxon>
        <taxon>Fungi incertae sedis</taxon>
        <taxon>Mucoromycota</taxon>
        <taxon>Mucoromycotina</taxon>
        <taxon>Mucoromycetes</taxon>
        <taxon>Mucorales</taxon>
        <taxon>Lichtheimiaceae</taxon>
        <taxon>Phascolomyces</taxon>
    </lineage>
</organism>
<reference evidence="1" key="2">
    <citation type="submission" date="2023-02" db="EMBL/GenBank/DDBJ databases">
        <authorList>
            <consortium name="DOE Joint Genome Institute"/>
            <person name="Mondo S.J."/>
            <person name="Chang Y."/>
            <person name="Wang Y."/>
            <person name="Ahrendt S."/>
            <person name="Andreopoulos W."/>
            <person name="Barry K."/>
            <person name="Beard J."/>
            <person name="Benny G.L."/>
            <person name="Blankenship S."/>
            <person name="Bonito G."/>
            <person name="Cuomo C."/>
            <person name="Desiro A."/>
            <person name="Gervers K.A."/>
            <person name="Hundley H."/>
            <person name="Kuo A."/>
            <person name="LaButti K."/>
            <person name="Lang B.F."/>
            <person name="Lipzen A."/>
            <person name="O'Donnell K."/>
            <person name="Pangilinan J."/>
            <person name="Reynolds N."/>
            <person name="Sandor L."/>
            <person name="Smith M.W."/>
            <person name="Tsang A."/>
            <person name="Grigoriev I.V."/>
            <person name="Stajich J.E."/>
            <person name="Spatafora J.W."/>
        </authorList>
    </citation>
    <scope>NUCLEOTIDE SEQUENCE</scope>
    <source>
        <strain evidence="1">RSA 2281</strain>
    </source>
</reference>
<dbReference type="Gene3D" id="1.10.510.40">
    <property type="match status" value="1"/>
</dbReference>
<comment type="caution">
    <text evidence="1">The sequence shown here is derived from an EMBL/GenBank/DDBJ whole genome shotgun (WGS) entry which is preliminary data.</text>
</comment>
<reference evidence="1" key="1">
    <citation type="journal article" date="2022" name="IScience">
        <title>Evolution of zygomycete secretomes and the origins of terrestrial fungal ecologies.</title>
        <authorList>
            <person name="Chang Y."/>
            <person name="Wang Y."/>
            <person name="Mondo S."/>
            <person name="Ahrendt S."/>
            <person name="Andreopoulos W."/>
            <person name="Barry K."/>
            <person name="Beard J."/>
            <person name="Benny G.L."/>
            <person name="Blankenship S."/>
            <person name="Bonito G."/>
            <person name="Cuomo C."/>
            <person name="Desiro A."/>
            <person name="Gervers K.A."/>
            <person name="Hundley H."/>
            <person name="Kuo A."/>
            <person name="LaButti K."/>
            <person name="Lang B.F."/>
            <person name="Lipzen A."/>
            <person name="O'Donnell K."/>
            <person name="Pangilinan J."/>
            <person name="Reynolds N."/>
            <person name="Sandor L."/>
            <person name="Smith M.E."/>
            <person name="Tsang A."/>
            <person name="Grigoriev I.V."/>
            <person name="Stajich J.E."/>
            <person name="Spatafora J.W."/>
        </authorList>
    </citation>
    <scope>NUCLEOTIDE SEQUENCE</scope>
    <source>
        <strain evidence="1">RSA 2281</strain>
    </source>
</reference>
<proteinExistence type="predicted"/>
<name>A0AAD5JZJ8_9FUNG</name>
<evidence type="ECO:0000313" key="2">
    <source>
        <dbReference type="Proteomes" id="UP001209540"/>
    </source>
</evidence>
<evidence type="ECO:0000313" key="1">
    <source>
        <dbReference type="EMBL" id="KAI9261647.1"/>
    </source>
</evidence>
<dbReference type="EMBL" id="JAIXMP010000015">
    <property type="protein sequence ID" value="KAI9261647.1"/>
    <property type="molecule type" value="Genomic_DNA"/>
</dbReference>
<keyword evidence="2" id="KW-1185">Reference proteome</keyword>
<protein>
    <submittedName>
        <fullName evidence="1">Uncharacterized protein</fullName>
    </submittedName>
</protein>
<accession>A0AAD5JZJ8</accession>
<sequence>MDYKCSRWIHSQTWCKYLSSVKPNEVVFGPVFSYPEFLSKISYDHSILTIQSKVVSAYSTDPDIDVAKQCVCIVRESIEFKKNTNDNGDLFIIIGALIERYEKMHKLNRHIELLLKAFMPPCRDNYIAFESHMQNVIGLFDRMTGQLKYFLIRDMGGVYVHYETFKKSTGSMIDLDTLTNLDNSYYRSVPTT</sequence>
<dbReference type="AlphaFoldDB" id="A0AAD5JZJ8"/>
<gene>
    <name evidence="1" type="ORF">BDA99DRAFT_560509</name>
</gene>
<dbReference type="Proteomes" id="UP001209540">
    <property type="component" value="Unassembled WGS sequence"/>
</dbReference>